<dbReference type="GO" id="GO:0016491">
    <property type="term" value="F:oxidoreductase activity"/>
    <property type="evidence" value="ECO:0007669"/>
    <property type="project" value="UniProtKB-KW"/>
</dbReference>
<evidence type="ECO:0000256" key="2">
    <source>
        <dbReference type="ARBA" id="ARBA00005466"/>
    </source>
</evidence>
<keyword evidence="4" id="KW-0274">FAD</keyword>
<keyword evidence="5" id="KW-0560">Oxidoreductase</keyword>
<evidence type="ECO:0000259" key="6">
    <source>
        <dbReference type="PROSITE" id="PS51387"/>
    </source>
</evidence>
<sequence>DSLANSVKGEVVTPEHPDYDASLSRWAKNTQRKAGLVVFVKDTEDVVAAVSHAKANNVPVAVRGGGANPFGKSSVEDGLVIDLSRHLNLVRVDAETRLTYVGGGAVWKDVDTAAIKHGLATVGATVNHVRVTLHGGYGWLSGRHGLAIDNLKQVTIVTEDGSVLTANDESNQDLFWAVRGGGGNFGVITEFVLQLHPQRSTVYAGRIIFTPDKVHSLIEVTNAWYSHVKEDEGMVQIVTVSPAGAPVVAVFLFYNGSEDEGRANFKGFFDIGPVRDDSGEIPYDDVNALMSDRIQPGNCYSVKAIVQESVDYPSTMQLLQKTGELEAGGLYSSYVLFEYFPLTKINSVPPSATAARRDLLPNALVVLKWSGDSPDKSDEANAIVENLV</sequence>
<dbReference type="InterPro" id="IPR036318">
    <property type="entry name" value="FAD-bd_PCMH-like_sf"/>
</dbReference>
<organism evidence="7 8">
    <name type="scientific">Coprinellus micaceus</name>
    <name type="common">Glistening ink-cap mushroom</name>
    <name type="synonym">Coprinus micaceus</name>
    <dbReference type="NCBI Taxonomy" id="71717"/>
    <lineage>
        <taxon>Eukaryota</taxon>
        <taxon>Fungi</taxon>
        <taxon>Dikarya</taxon>
        <taxon>Basidiomycota</taxon>
        <taxon>Agaricomycotina</taxon>
        <taxon>Agaricomycetes</taxon>
        <taxon>Agaricomycetidae</taxon>
        <taxon>Agaricales</taxon>
        <taxon>Agaricineae</taxon>
        <taxon>Psathyrellaceae</taxon>
        <taxon>Coprinellus</taxon>
    </lineage>
</organism>
<protein>
    <submittedName>
        <fullName evidence="7">FAD-binding domain-containing protein</fullName>
    </submittedName>
</protein>
<dbReference type="InterPro" id="IPR016169">
    <property type="entry name" value="FAD-bd_PCMH_sub2"/>
</dbReference>
<reference evidence="7 8" key="1">
    <citation type="journal article" date="2019" name="Nat. Ecol. Evol.">
        <title>Megaphylogeny resolves global patterns of mushroom evolution.</title>
        <authorList>
            <person name="Varga T."/>
            <person name="Krizsan K."/>
            <person name="Foldi C."/>
            <person name="Dima B."/>
            <person name="Sanchez-Garcia M."/>
            <person name="Sanchez-Ramirez S."/>
            <person name="Szollosi G.J."/>
            <person name="Szarkandi J.G."/>
            <person name="Papp V."/>
            <person name="Albert L."/>
            <person name="Andreopoulos W."/>
            <person name="Angelini C."/>
            <person name="Antonin V."/>
            <person name="Barry K.W."/>
            <person name="Bougher N.L."/>
            <person name="Buchanan P."/>
            <person name="Buyck B."/>
            <person name="Bense V."/>
            <person name="Catcheside P."/>
            <person name="Chovatia M."/>
            <person name="Cooper J."/>
            <person name="Damon W."/>
            <person name="Desjardin D."/>
            <person name="Finy P."/>
            <person name="Geml J."/>
            <person name="Haridas S."/>
            <person name="Hughes K."/>
            <person name="Justo A."/>
            <person name="Karasinski D."/>
            <person name="Kautmanova I."/>
            <person name="Kiss B."/>
            <person name="Kocsube S."/>
            <person name="Kotiranta H."/>
            <person name="LaButti K.M."/>
            <person name="Lechner B.E."/>
            <person name="Liimatainen K."/>
            <person name="Lipzen A."/>
            <person name="Lukacs Z."/>
            <person name="Mihaltcheva S."/>
            <person name="Morgado L.N."/>
            <person name="Niskanen T."/>
            <person name="Noordeloos M.E."/>
            <person name="Ohm R.A."/>
            <person name="Ortiz-Santana B."/>
            <person name="Ovrebo C."/>
            <person name="Racz N."/>
            <person name="Riley R."/>
            <person name="Savchenko A."/>
            <person name="Shiryaev A."/>
            <person name="Soop K."/>
            <person name="Spirin V."/>
            <person name="Szebenyi C."/>
            <person name="Tomsovsky M."/>
            <person name="Tulloss R.E."/>
            <person name="Uehling J."/>
            <person name="Grigoriev I.V."/>
            <person name="Vagvolgyi C."/>
            <person name="Papp T."/>
            <person name="Martin F.M."/>
            <person name="Miettinen O."/>
            <person name="Hibbett D.S."/>
            <person name="Nagy L.G."/>
        </authorList>
    </citation>
    <scope>NUCLEOTIDE SEQUENCE [LARGE SCALE GENOMIC DNA]</scope>
    <source>
        <strain evidence="7 8">FP101781</strain>
    </source>
</reference>
<evidence type="ECO:0000313" key="7">
    <source>
        <dbReference type="EMBL" id="TEB33206.1"/>
    </source>
</evidence>
<evidence type="ECO:0000313" key="8">
    <source>
        <dbReference type="Proteomes" id="UP000298030"/>
    </source>
</evidence>
<dbReference type="PANTHER" id="PTHR42973">
    <property type="entry name" value="BINDING OXIDOREDUCTASE, PUTATIVE (AFU_ORTHOLOGUE AFUA_1G17690)-RELATED"/>
    <property type="match status" value="1"/>
</dbReference>
<dbReference type="Gene3D" id="3.30.43.10">
    <property type="entry name" value="Uridine Diphospho-n-acetylenolpyruvylglucosamine Reductase, domain 2"/>
    <property type="match status" value="1"/>
</dbReference>
<evidence type="ECO:0000256" key="5">
    <source>
        <dbReference type="ARBA" id="ARBA00023002"/>
    </source>
</evidence>
<comment type="similarity">
    <text evidence="2">Belongs to the oxygen-dependent FAD-linked oxidoreductase family.</text>
</comment>
<comment type="caution">
    <text evidence="7">The sequence shown here is derived from an EMBL/GenBank/DDBJ whole genome shotgun (WGS) entry which is preliminary data.</text>
</comment>
<dbReference type="Pfam" id="PF01565">
    <property type="entry name" value="FAD_binding_4"/>
    <property type="match status" value="1"/>
</dbReference>
<dbReference type="InterPro" id="IPR016166">
    <property type="entry name" value="FAD-bd_PCMH"/>
</dbReference>
<dbReference type="AlphaFoldDB" id="A0A4Y7TGC4"/>
<comment type="cofactor">
    <cofactor evidence="1">
        <name>FAD</name>
        <dbReference type="ChEBI" id="CHEBI:57692"/>
    </cofactor>
</comment>
<dbReference type="Proteomes" id="UP000298030">
    <property type="component" value="Unassembled WGS sequence"/>
</dbReference>
<dbReference type="SUPFAM" id="SSF56176">
    <property type="entry name" value="FAD-binding/transporter-associated domain-like"/>
    <property type="match status" value="1"/>
</dbReference>
<gene>
    <name evidence="7" type="ORF">FA13DRAFT_1583698</name>
</gene>
<feature type="domain" description="FAD-binding PCMH-type" evidence="6">
    <location>
        <begin position="30"/>
        <end position="198"/>
    </location>
</feature>
<evidence type="ECO:0000256" key="3">
    <source>
        <dbReference type="ARBA" id="ARBA00022630"/>
    </source>
</evidence>
<name>A0A4Y7TGC4_COPMI</name>
<dbReference type="PROSITE" id="PS51387">
    <property type="entry name" value="FAD_PCMH"/>
    <property type="match status" value="1"/>
</dbReference>
<dbReference type="Gene3D" id="3.30.465.10">
    <property type="match status" value="1"/>
</dbReference>
<feature type="non-terminal residue" evidence="7">
    <location>
        <position position="1"/>
    </location>
</feature>
<feature type="non-terminal residue" evidence="7">
    <location>
        <position position="388"/>
    </location>
</feature>
<dbReference type="InterPro" id="IPR016167">
    <property type="entry name" value="FAD-bd_PCMH_sub1"/>
</dbReference>
<proteinExistence type="inferred from homology"/>
<dbReference type="Gene3D" id="3.40.462.20">
    <property type="match status" value="1"/>
</dbReference>
<dbReference type="InterPro" id="IPR050416">
    <property type="entry name" value="FAD-linked_Oxidoreductase"/>
</dbReference>
<dbReference type="InterPro" id="IPR006094">
    <property type="entry name" value="Oxid_FAD_bind_N"/>
</dbReference>
<dbReference type="EMBL" id="QPFP01000013">
    <property type="protein sequence ID" value="TEB33206.1"/>
    <property type="molecule type" value="Genomic_DNA"/>
</dbReference>
<evidence type="ECO:0000256" key="4">
    <source>
        <dbReference type="ARBA" id="ARBA00022827"/>
    </source>
</evidence>
<dbReference type="GO" id="GO:0071949">
    <property type="term" value="F:FAD binding"/>
    <property type="evidence" value="ECO:0007669"/>
    <property type="project" value="InterPro"/>
</dbReference>
<dbReference type="STRING" id="71717.A0A4Y7TGC4"/>
<keyword evidence="3" id="KW-0285">Flavoprotein</keyword>
<dbReference type="PANTHER" id="PTHR42973:SF39">
    <property type="entry name" value="FAD-BINDING PCMH-TYPE DOMAIN-CONTAINING PROTEIN"/>
    <property type="match status" value="1"/>
</dbReference>
<evidence type="ECO:0000256" key="1">
    <source>
        <dbReference type="ARBA" id="ARBA00001974"/>
    </source>
</evidence>
<accession>A0A4Y7TGC4</accession>
<dbReference type="OrthoDB" id="415825at2759"/>
<keyword evidence="8" id="KW-1185">Reference proteome</keyword>